<dbReference type="InterPro" id="IPR016181">
    <property type="entry name" value="Acyl_CoA_acyltransferase"/>
</dbReference>
<proteinExistence type="predicted"/>
<dbReference type="Proteomes" id="UP000184203">
    <property type="component" value="Unassembled WGS sequence"/>
</dbReference>
<keyword evidence="2" id="KW-0012">Acyltransferase</keyword>
<feature type="domain" description="N-acetyltransferase" evidence="3">
    <location>
        <begin position="2"/>
        <end position="159"/>
    </location>
</feature>
<keyword evidence="7" id="KW-1185">Reference proteome</keyword>
<dbReference type="eggNOG" id="arCOG00844">
    <property type="taxonomic scope" value="Archaea"/>
</dbReference>
<evidence type="ECO:0000256" key="1">
    <source>
        <dbReference type="ARBA" id="ARBA00022679"/>
    </source>
</evidence>
<dbReference type="SUPFAM" id="SSF55729">
    <property type="entry name" value="Acyl-CoA N-acyltransferases (Nat)"/>
    <property type="match status" value="1"/>
</dbReference>
<dbReference type="Pfam" id="PF00583">
    <property type="entry name" value="Acetyltransf_1"/>
    <property type="match status" value="1"/>
</dbReference>
<evidence type="ECO:0000313" key="5">
    <source>
        <dbReference type="EMBL" id="SHK77113.1"/>
    </source>
</evidence>
<dbReference type="PANTHER" id="PTHR43877:SF1">
    <property type="entry name" value="ACETYLTRANSFERASE"/>
    <property type="match status" value="1"/>
</dbReference>
<evidence type="ECO:0000313" key="4">
    <source>
        <dbReference type="EMBL" id="EFW90540.1"/>
    </source>
</evidence>
<dbReference type="AlphaFoldDB" id="E7QY74"/>
<evidence type="ECO:0000313" key="6">
    <source>
        <dbReference type="Proteomes" id="UP000003751"/>
    </source>
</evidence>
<dbReference type="GO" id="GO:0016747">
    <property type="term" value="F:acyltransferase activity, transferring groups other than amino-acyl groups"/>
    <property type="evidence" value="ECO:0007669"/>
    <property type="project" value="InterPro"/>
</dbReference>
<dbReference type="PATRIC" id="fig|797209.4.peg.3689"/>
<evidence type="ECO:0000256" key="2">
    <source>
        <dbReference type="ARBA" id="ARBA00023315"/>
    </source>
</evidence>
<dbReference type="Proteomes" id="UP000003751">
    <property type="component" value="Unassembled WGS sequence"/>
</dbReference>
<name>E7QY74_HALPU</name>
<gene>
    <name evidence="5" type="ORF">SAMN05444342_2127</name>
    <name evidence="4" type="ORF">ZOD2009_18819</name>
</gene>
<dbReference type="InterPro" id="IPR000182">
    <property type="entry name" value="GNAT_dom"/>
</dbReference>
<dbReference type="PANTHER" id="PTHR43877">
    <property type="entry name" value="AMINOALKYLPHOSPHONATE N-ACETYLTRANSFERASE-RELATED-RELATED"/>
    <property type="match status" value="1"/>
</dbReference>
<protein>
    <submittedName>
        <fullName evidence="5">Acetyltransferase, GNAT family</fullName>
    </submittedName>
    <submittedName>
        <fullName evidence="4">GCN5-related N-acetyltransferase</fullName>
    </submittedName>
</protein>
<dbReference type="Gene3D" id="3.40.630.30">
    <property type="match status" value="1"/>
</dbReference>
<organism evidence="4 6">
    <name type="scientific">Haladaptatus paucihalophilus DX253</name>
    <dbReference type="NCBI Taxonomy" id="797209"/>
    <lineage>
        <taxon>Archaea</taxon>
        <taxon>Methanobacteriati</taxon>
        <taxon>Methanobacteriota</taxon>
        <taxon>Stenosarchaea group</taxon>
        <taxon>Halobacteria</taxon>
        <taxon>Halobacteriales</taxon>
        <taxon>Haladaptataceae</taxon>
        <taxon>Haladaptatus</taxon>
    </lineage>
</organism>
<dbReference type="EMBL" id="AEMG01000025">
    <property type="protein sequence ID" value="EFW90540.1"/>
    <property type="molecule type" value="Genomic_DNA"/>
</dbReference>
<accession>E7QY74</accession>
<evidence type="ECO:0000313" key="7">
    <source>
        <dbReference type="Proteomes" id="UP000184203"/>
    </source>
</evidence>
<reference evidence="4 6" key="1">
    <citation type="journal article" date="2014" name="ISME J.">
        <title>Trehalose/2-sulfotrehalose biosynthesis and glycine-betaine uptake are widely spread mechanisms for osmoadaptation in the Halobacteriales.</title>
        <authorList>
            <person name="Youssef N.H."/>
            <person name="Savage-Ashlock K.N."/>
            <person name="McCully A.L."/>
            <person name="Luedtke B."/>
            <person name="Shaw E.I."/>
            <person name="Hoff W.D."/>
            <person name="Elshahed M.S."/>
        </authorList>
    </citation>
    <scope>NUCLEOTIDE SEQUENCE [LARGE SCALE GENOMIC DNA]</scope>
    <source>
        <strain evidence="4 6">DX253</strain>
    </source>
</reference>
<reference evidence="5" key="2">
    <citation type="submission" date="2016-11" db="EMBL/GenBank/DDBJ databases">
        <authorList>
            <person name="Jaros S."/>
            <person name="Januszkiewicz K."/>
            <person name="Wedrychowicz H."/>
        </authorList>
    </citation>
    <scope>NUCLEOTIDE SEQUENCE [LARGE SCALE GENOMIC DNA]</scope>
    <source>
        <strain evidence="5">DX253</strain>
    </source>
</reference>
<dbReference type="PROSITE" id="PS51186">
    <property type="entry name" value="GNAT"/>
    <property type="match status" value="1"/>
</dbReference>
<keyword evidence="1 4" id="KW-0808">Transferase</keyword>
<dbReference type="InterPro" id="IPR050832">
    <property type="entry name" value="Bact_Acetyltransf"/>
</dbReference>
<sequence length="174" mass="19498">MAEIREATRDDASEILRLHIASIRAFGPDAYDETQVEAWAEKDDGTRGYPIDTPGHYLVVAVNDGVVGYGHLVPENDEVRAVYVHPDAARNGIGSAILGHLEEYARGVGLTRLELWASRNAVEFYERMDYRPIAEEAVEKEHDGREVSIPVLVMRKSLNDGDSILDEMPDETYR</sequence>
<dbReference type="EMBL" id="FRAN01000003">
    <property type="protein sequence ID" value="SHK77113.1"/>
    <property type="molecule type" value="Genomic_DNA"/>
</dbReference>
<dbReference type="CDD" id="cd04301">
    <property type="entry name" value="NAT_SF"/>
    <property type="match status" value="1"/>
</dbReference>
<evidence type="ECO:0000259" key="3">
    <source>
        <dbReference type="PROSITE" id="PS51186"/>
    </source>
</evidence>
<reference evidence="7" key="3">
    <citation type="submission" date="2016-11" db="EMBL/GenBank/DDBJ databases">
        <authorList>
            <person name="Varghese N."/>
            <person name="Submissions S."/>
        </authorList>
    </citation>
    <scope>NUCLEOTIDE SEQUENCE [LARGE SCALE GENOMIC DNA]</scope>
    <source>
        <strain evidence="7">DX253</strain>
    </source>
</reference>
<dbReference type="STRING" id="797209.GCA_000376445_02870"/>
<dbReference type="RefSeq" id="WP_007982454.1">
    <property type="nucleotide sequence ID" value="NZ_AEMG01000025.1"/>
</dbReference>
<dbReference type="OrthoDB" id="111868at2157"/>